<organism evidence="1">
    <name type="scientific">uncultured Caudovirales phage</name>
    <dbReference type="NCBI Taxonomy" id="2100421"/>
    <lineage>
        <taxon>Viruses</taxon>
        <taxon>Duplodnaviria</taxon>
        <taxon>Heunggongvirae</taxon>
        <taxon>Uroviricota</taxon>
        <taxon>Caudoviricetes</taxon>
        <taxon>Peduoviridae</taxon>
        <taxon>Maltschvirus</taxon>
        <taxon>Maltschvirus maltsch</taxon>
    </lineage>
</organism>
<protein>
    <submittedName>
        <fullName evidence="1">Uncharacterized protein</fullName>
    </submittedName>
</protein>
<proteinExistence type="predicted"/>
<dbReference type="EMBL" id="LR797337">
    <property type="protein sequence ID" value="CAB4203847.1"/>
    <property type="molecule type" value="Genomic_DNA"/>
</dbReference>
<accession>A0A6J5S5Q4</accession>
<gene>
    <name evidence="1" type="ORF">UFOVP1387_21</name>
</gene>
<sequence length="56" mass="5959">MAKYTVTSDRLADHAVGDTVLDSELESLNIDALIEGGHISPVVVTSKKSSDTKDDI</sequence>
<reference evidence="1" key="1">
    <citation type="submission" date="2020-05" db="EMBL/GenBank/DDBJ databases">
        <authorList>
            <person name="Chiriac C."/>
            <person name="Salcher M."/>
            <person name="Ghai R."/>
            <person name="Kavagutti S V."/>
        </authorList>
    </citation>
    <scope>NUCLEOTIDE SEQUENCE</scope>
</reference>
<evidence type="ECO:0000313" key="1">
    <source>
        <dbReference type="EMBL" id="CAB4203847.1"/>
    </source>
</evidence>
<name>A0A6J5S5Q4_9CAUD</name>